<dbReference type="Pfam" id="PF06017">
    <property type="entry name" value="Myosin_TH1"/>
    <property type="match status" value="1"/>
</dbReference>
<dbReference type="EMBL" id="GG662798">
    <property type="protein sequence ID" value="EAR90565.2"/>
    <property type="molecule type" value="Genomic_DNA"/>
</dbReference>
<accession>Q22YV6</accession>
<dbReference type="GO" id="GO:0016459">
    <property type="term" value="C:myosin complex"/>
    <property type="evidence" value="ECO:0007669"/>
    <property type="project" value="InterPro"/>
</dbReference>
<dbReference type="GeneID" id="7845756"/>
<keyword evidence="1" id="KW-0175">Coiled coil</keyword>
<proteinExistence type="predicted"/>
<dbReference type="InterPro" id="IPR010926">
    <property type="entry name" value="Myosin_TH1"/>
</dbReference>
<dbReference type="AlphaFoldDB" id="Q22YV6"/>
<dbReference type="KEGG" id="tet:TTHERM_00122140"/>
<sequence length="319" mass="37844">MDSIQISQDYTFQNQKTQHSDQNFEQKQILCRVYKLNAYILNTLYSQNEFRQDILKRIQLLQEPKKFISFGLIEEEEISFEKIEQQLIEIQINLEQLLDCQKQKIERLEENQSLSNQQNSLFHSKTTQFNRNSSIQKRFSEQAQKESDEIIFNLQNEGEEFQFSKMEKHLSYNSASISTLSSFGKLSIVQEEDFDNFDIQFTKDKSNQSSNDQIMHYIDSQQDLDFLKIKKEFQIQYQKAINQENNTFFSDSILKISRSQKSEEQFLCIDQSGFYVIKNLQDLKKNKSFPIKDITKIIISAEDICEIAKQKLKLVQFEI</sequence>
<evidence type="ECO:0000259" key="2">
    <source>
        <dbReference type="Pfam" id="PF06017"/>
    </source>
</evidence>
<dbReference type="InParanoid" id="Q22YV6"/>
<evidence type="ECO:0000313" key="3">
    <source>
        <dbReference type="EMBL" id="EAR90565.2"/>
    </source>
</evidence>
<name>Q22YV6_TETTS</name>
<dbReference type="Proteomes" id="UP000009168">
    <property type="component" value="Unassembled WGS sequence"/>
</dbReference>
<protein>
    <recommendedName>
        <fullName evidence="2">TH1 domain-containing protein</fullName>
    </recommendedName>
</protein>
<dbReference type="HOGENOM" id="CLU_910548_0_0_1"/>
<feature type="coiled-coil region" evidence="1">
    <location>
        <begin position="73"/>
        <end position="118"/>
    </location>
</feature>
<evidence type="ECO:0000313" key="4">
    <source>
        <dbReference type="Proteomes" id="UP000009168"/>
    </source>
</evidence>
<dbReference type="RefSeq" id="XP_001010810.2">
    <property type="nucleotide sequence ID" value="XM_001010810.2"/>
</dbReference>
<evidence type="ECO:0000256" key="1">
    <source>
        <dbReference type="SAM" id="Coils"/>
    </source>
</evidence>
<organism evidence="3 4">
    <name type="scientific">Tetrahymena thermophila (strain SB210)</name>
    <dbReference type="NCBI Taxonomy" id="312017"/>
    <lineage>
        <taxon>Eukaryota</taxon>
        <taxon>Sar</taxon>
        <taxon>Alveolata</taxon>
        <taxon>Ciliophora</taxon>
        <taxon>Intramacronucleata</taxon>
        <taxon>Oligohymenophorea</taxon>
        <taxon>Hymenostomatida</taxon>
        <taxon>Tetrahymenina</taxon>
        <taxon>Tetrahymenidae</taxon>
        <taxon>Tetrahymena</taxon>
    </lineage>
</organism>
<reference evidence="4" key="1">
    <citation type="journal article" date="2006" name="PLoS Biol.">
        <title>Macronuclear genome sequence of the ciliate Tetrahymena thermophila, a model eukaryote.</title>
        <authorList>
            <person name="Eisen J.A."/>
            <person name="Coyne R.S."/>
            <person name="Wu M."/>
            <person name="Wu D."/>
            <person name="Thiagarajan M."/>
            <person name="Wortman J.R."/>
            <person name="Badger J.H."/>
            <person name="Ren Q."/>
            <person name="Amedeo P."/>
            <person name="Jones K.M."/>
            <person name="Tallon L.J."/>
            <person name="Delcher A.L."/>
            <person name="Salzberg S.L."/>
            <person name="Silva J.C."/>
            <person name="Haas B.J."/>
            <person name="Majoros W.H."/>
            <person name="Farzad M."/>
            <person name="Carlton J.M."/>
            <person name="Smith R.K. Jr."/>
            <person name="Garg J."/>
            <person name="Pearlman R.E."/>
            <person name="Karrer K.M."/>
            <person name="Sun L."/>
            <person name="Manning G."/>
            <person name="Elde N.C."/>
            <person name="Turkewitz A.P."/>
            <person name="Asai D.J."/>
            <person name="Wilkes D.E."/>
            <person name="Wang Y."/>
            <person name="Cai H."/>
            <person name="Collins K."/>
            <person name="Stewart B.A."/>
            <person name="Lee S.R."/>
            <person name="Wilamowska K."/>
            <person name="Weinberg Z."/>
            <person name="Ruzzo W.L."/>
            <person name="Wloga D."/>
            <person name="Gaertig J."/>
            <person name="Frankel J."/>
            <person name="Tsao C.-C."/>
            <person name="Gorovsky M.A."/>
            <person name="Keeling P.J."/>
            <person name="Waller R.F."/>
            <person name="Patron N.J."/>
            <person name="Cherry J.M."/>
            <person name="Stover N.A."/>
            <person name="Krieger C.J."/>
            <person name="del Toro C."/>
            <person name="Ryder H.F."/>
            <person name="Williamson S.C."/>
            <person name="Barbeau R.A."/>
            <person name="Hamilton E.P."/>
            <person name="Orias E."/>
        </authorList>
    </citation>
    <scope>NUCLEOTIDE SEQUENCE [LARGE SCALE GENOMIC DNA]</scope>
    <source>
        <strain evidence="4">SB210</strain>
    </source>
</reference>
<gene>
    <name evidence="3" type="ORF">TTHERM_00122140</name>
</gene>
<dbReference type="GO" id="GO:0003774">
    <property type="term" value="F:cytoskeletal motor activity"/>
    <property type="evidence" value="ECO:0007669"/>
    <property type="project" value="InterPro"/>
</dbReference>
<feature type="domain" description="TH1" evidence="2">
    <location>
        <begin position="225"/>
        <end position="300"/>
    </location>
</feature>
<keyword evidence="4" id="KW-1185">Reference proteome</keyword>